<dbReference type="Proteomes" id="UP000230750">
    <property type="component" value="Unassembled WGS sequence"/>
</dbReference>
<feature type="compositionally biased region" description="Basic and acidic residues" evidence="1">
    <location>
        <begin position="152"/>
        <end position="166"/>
    </location>
</feature>
<feature type="compositionally biased region" description="Polar residues" evidence="1">
    <location>
        <begin position="50"/>
        <end position="63"/>
    </location>
</feature>
<sequence length="242" mass="27615">MASSVENDLEDVHSNAQSAQQTRNNRGNRRPPDRSQRANQGLRRKEANETSESGPIDSNVQQQKGRKGRFPRKNHLNHDEFDSSSQDESYRRRTNFNRRRGGGTQHWNSAYRGFQGERSHGRQKQARDSDTSEPDRPKDGERQAEGSSAGKIGEERGSQSESEPTRGQKHTQNYQNLPYDLNYHNDSGSDSGYRRNNRRYNGNARSQRRSYDGNGNGEQSRYSPSPYSGNYSPHRTIAVNLL</sequence>
<name>A0A2G8KNK0_STIJA</name>
<feature type="compositionally biased region" description="Basic residues" evidence="1">
    <location>
        <begin position="64"/>
        <end position="75"/>
    </location>
</feature>
<proteinExistence type="predicted"/>
<comment type="caution">
    <text evidence="2">The sequence shown here is derived from an EMBL/GenBank/DDBJ whole genome shotgun (WGS) entry which is preliminary data.</text>
</comment>
<gene>
    <name evidence="2" type="ORF">BSL78_13532</name>
</gene>
<protein>
    <submittedName>
        <fullName evidence="2">Uncharacterized protein</fullName>
    </submittedName>
</protein>
<accession>A0A2G8KNK0</accession>
<evidence type="ECO:0000313" key="2">
    <source>
        <dbReference type="EMBL" id="PIK49596.1"/>
    </source>
</evidence>
<reference evidence="2 3" key="1">
    <citation type="journal article" date="2017" name="PLoS Biol.">
        <title>The sea cucumber genome provides insights into morphological evolution and visceral regeneration.</title>
        <authorList>
            <person name="Zhang X."/>
            <person name="Sun L."/>
            <person name="Yuan J."/>
            <person name="Sun Y."/>
            <person name="Gao Y."/>
            <person name="Zhang L."/>
            <person name="Li S."/>
            <person name="Dai H."/>
            <person name="Hamel J.F."/>
            <person name="Liu C."/>
            <person name="Yu Y."/>
            <person name="Liu S."/>
            <person name="Lin W."/>
            <person name="Guo K."/>
            <person name="Jin S."/>
            <person name="Xu P."/>
            <person name="Storey K.B."/>
            <person name="Huan P."/>
            <person name="Zhang T."/>
            <person name="Zhou Y."/>
            <person name="Zhang J."/>
            <person name="Lin C."/>
            <person name="Li X."/>
            <person name="Xing L."/>
            <person name="Huo D."/>
            <person name="Sun M."/>
            <person name="Wang L."/>
            <person name="Mercier A."/>
            <person name="Li F."/>
            <person name="Yang H."/>
            <person name="Xiang J."/>
        </authorList>
    </citation>
    <scope>NUCLEOTIDE SEQUENCE [LARGE SCALE GENOMIC DNA]</scope>
    <source>
        <strain evidence="2">Shaxun</strain>
        <tissue evidence="2">Muscle</tissue>
    </source>
</reference>
<feature type="region of interest" description="Disordered" evidence="1">
    <location>
        <begin position="1"/>
        <end position="235"/>
    </location>
</feature>
<dbReference type="EMBL" id="MRZV01000458">
    <property type="protein sequence ID" value="PIK49596.1"/>
    <property type="molecule type" value="Genomic_DNA"/>
</dbReference>
<feature type="compositionally biased region" description="Basic residues" evidence="1">
    <location>
        <begin position="92"/>
        <end position="101"/>
    </location>
</feature>
<organism evidence="2 3">
    <name type="scientific">Stichopus japonicus</name>
    <name type="common">Sea cucumber</name>
    <dbReference type="NCBI Taxonomy" id="307972"/>
    <lineage>
        <taxon>Eukaryota</taxon>
        <taxon>Metazoa</taxon>
        <taxon>Echinodermata</taxon>
        <taxon>Eleutherozoa</taxon>
        <taxon>Echinozoa</taxon>
        <taxon>Holothuroidea</taxon>
        <taxon>Aspidochirotacea</taxon>
        <taxon>Aspidochirotida</taxon>
        <taxon>Stichopodidae</taxon>
        <taxon>Apostichopus</taxon>
    </lineage>
</organism>
<feature type="compositionally biased region" description="Basic and acidic residues" evidence="1">
    <location>
        <begin position="115"/>
        <end position="144"/>
    </location>
</feature>
<evidence type="ECO:0000256" key="1">
    <source>
        <dbReference type="SAM" id="MobiDB-lite"/>
    </source>
</evidence>
<keyword evidence="3" id="KW-1185">Reference proteome</keyword>
<evidence type="ECO:0000313" key="3">
    <source>
        <dbReference type="Proteomes" id="UP000230750"/>
    </source>
</evidence>
<feature type="compositionally biased region" description="Low complexity" evidence="1">
    <location>
        <begin position="220"/>
        <end position="233"/>
    </location>
</feature>
<dbReference type="AlphaFoldDB" id="A0A2G8KNK0"/>